<accession>A0A0F9U6Z1</accession>
<dbReference type="EMBL" id="LAZR01001169">
    <property type="protein sequence ID" value="KKN49408.1"/>
    <property type="molecule type" value="Genomic_DNA"/>
</dbReference>
<name>A0A0F9U6Z1_9ZZZZ</name>
<comment type="caution">
    <text evidence="1">The sequence shown here is derived from an EMBL/GenBank/DDBJ whole genome shotgun (WGS) entry which is preliminary data.</text>
</comment>
<protein>
    <submittedName>
        <fullName evidence="1">Uncharacterized protein</fullName>
    </submittedName>
</protein>
<dbReference type="AlphaFoldDB" id="A0A0F9U6Z1"/>
<sequence length="69" mass="7794">MGELITLHQPVATCPECGCQEWFIHVDGFGDDFKHVTGHACANCEYRVNIEIVIEREDDCGKENRTTNP</sequence>
<reference evidence="1" key="1">
    <citation type="journal article" date="2015" name="Nature">
        <title>Complex archaea that bridge the gap between prokaryotes and eukaryotes.</title>
        <authorList>
            <person name="Spang A."/>
            <person name="Saw J.H."/>
            <person name="Jorgensen S.L."/>
            <person name="Zaremba-Niedzwiedzka K."/>
            <person name="Martijn J."/>
            <person name="Lind A.E."/>
            <person name="van Eijk R."/>
            <person name="Schleper C."/>
            <person name="Guy L."/>
            <person name="Ettema T.J."/>
        </authorList>
    </citation>
    <scope>NUCLEOTIDE SEQUENCE</scope>
</reference>
<gene>
    <name evidence="1" type="ORF">LCGC14_0642980</name>
</gene>
<proteinExistence type="predicted"/>
<evidence type="ECO:0000313" key="1">
    <source>
        <dbReference type="EMBL" id="KKN49408.1"/>
    </source>
</evidence>
<organism evidence="1">
    <name type="scientific">marine sediment metagenome</name>
    <dbReference type="NCBI Taxonomy" id="412755"/>
    <lineage>
        <taxon>unclassified sequences</taxon>
        <taxon>metagenomes</taxon>
        <taxon>ecological metagenomes</taxon>
    </lineage>
</organism>